<accession>A0A1I8MAF7</accession>
<proteinExistence type="predicted"/>
<evidence type="ECO:0000256" key="1">
    <source>
        <dbReference type="ARBA" id="ARBA00004173"/>
    </source>
</evidence>
<dbReference type="EnsemblMetazoa" id="MDOA002880-RA">
    <property type="protein sequence ID" value="MDOA002880-PA"/>
    <property type="gene ID" value="MDOA002880"/>
</dbReference>
<evidence type="ECO:0000256" key="2">
    <source>
        <dbReference type="ARBA" id="ARBA00022980"/>
    </source>
</evidence>
<protein>
    <recommendedName>
        <fullName evidence="6">28S ribosomal protein S30, mitochondrial</fullName>
    </recommendedName>
</protein>
<gene>
    <name evidence="5" type="primary">101901205</name>
</gene>
<dbReference type="RefSeq" id="XP_005186443.2">
    <property type="nucleotide sequence ID" value="XM_005186386.4"/>
</dbReference>
<evidence type="ECO:0000256" key="4">
    <source>
        <dbReference type="ARBA" id="ARBA00023274"/>
    </source>
</evidence>
<keyword evidence="3" id="KW-0496">Mitochondrion</keyword>
<dbReference type="GO" id="GO:0003735">
    <property type="term" value="F:structural constituent of ribosome"/>
    <property type="evidence" value="ECO:0007669"/>
    <property type="project" value="InterPro"/>
</dbReference>
<dbReference type="STRING" id="7370.A0A1I8MAF7"/>
<dbReference type="AlphaFoldDB" id="A0A1I8MAF7"/>
<keyword evidence="4" id="KW-0687">Ribonucleoprotein</keyword>
<comment type="subcellular location">
    <subcellularLocation>
        <location evidence="1">Mitochondrion</location>
    </subcellularLocation>
</comment>
<name>A0A1I8MAF7_MUSDO</name>
<organism evidence="5">
    <name type="scientific">Musca domestica</name>
    <name type="common">House fly</name>
    <dbReference type="NCBI Taxonomy" id="7370"/>
    <lineage>
        <taxon>Eukaryota</taxon>
        <taxon>Metazoa</taxon>
        <taxon>Ecdysozoa</taxon>
        <taxon>Arthropoda</taxon>
        <taxon>Hexapoda</taxon>
        <taxon>Insecta</taxon>
        <taxon>Pterygota</taxon>
        <taxon>Neoptera</taxon>
        <taxon>Endopterygota</taxon>
        <taxon>Diptera</taxon>
        <taxon>Brachycera</taxon>
        <taxon>Muscomorpha</taxon>
        <taxon>Muscoidea</taxon>
        <taxon>Muscidae</taxon>
        <taxon>Musca</taxon>
    </lineage>
</organism>
<dbReference type="GO" id="GO:0005762">
    <property type="term" value="C:mitochondrial large ribosomal subunit"/>
    <property type="evidence" value="ECO:0007669"/>
    <property type="project" value="TreeGrafter"/>
</dbReference>
<dbReference type="KEGG" id="mde:101901205"/>
<dbReference type="InterPro" id="IPR039982">
    <property type="entry name" value="Ribosomal_mL65"/>
</dbReference>
<reference evidence="5" key="1">
    <citation type="submission" date="2020-05" db="UniProtKB">
        <authorList>
            <consortium name="EnsemblMetazoa"/>
        </authorList>
    </citation>
    <scope>IDENTIFICATION</scope>
    <source>
        <strain evidence="5">Aabys</strain>
    </source>
</reference>
<dbReference type="VEuPathDB" id="VectorBase:MDOA002880"/>
<evidence type="ECO:0000256" key="3">
    <source>
        <dbReference type="ARBA" id="ARBA00023128"/>
    </source>
</evidence>
<dbReference type="VEuPathDB" id="VectorBase:MDOMA2_015520"/>
<dbReference type="InterPro" id="IPR010793">
    <property type="entry name" value="Ribosomal_mL37/mL65"/>
</dbReference>
<dbReference type="GO" id="GO:0006412">
    <property type="term" value="P:translation"/>
    <property type="evidence" value="ECO:0007669"/>
    <property type="project" value="InterPro"/>
</dbReference>
<evidence type="ECO:0000313" key="5">
    <source>
        <dbReference type="EnsemblMetazoa" id="MDOA002880-PB"/>
    </source>
</evidence>
<dbReference type="RefSeq" id="XP_005186444.2">
    <property type="nucleotide sequence ID" value="XM_005186387.4"/>
</dbReference>
<keyword evidence="2" id="KW-0689">Ribosomal protein</keyword>
<dbReference type="eggNOG" id="KOG4461">
    <property type="taxonomic scope" value="Eukaryota"/>
</dbReference>
<dbReference type="PANTHER" id="PTHR13014">
    <property type="entry name" value="MITOCHONDRIAL 28S RIBOSOMAL PROTEIN S30/P52 PRO-APOTOTIC PROTEIN"/>
    <property type="match status" value="1"/>
</dbReference>
<dbReference type="PANTHER" id="PTHR13014:SF3">
    <property type="entry name" value="LARGE RIBOSOMAL SUBUNIT PROTEIN ML65"/>
    <property type="match status" value="1"/>
</dbReference>
<dbReference type="OrthoDB" id="6041973at2759"/>
<dbReference type="Pfam" id="PF07147">
    <property type="entry name" value="PDCD9"/>
    <property type="match status" value="1"/>
</dbReference>
<dbReference type="EnsemblMetazoa" id="MDOA002880-RB">
    <property type="protein sequence ID" value="MDOA002880-PB"/>
    <property type="gene ID" value="MDOA002880"/>
</dbReference>
<sequence length="558" mass="66289">MLLSRGTKLWKVRSVPLCRLYNSTTTKNALAATQKATDNDEYWETPQYPEIKDTSFDGRKKDEAKTWHEQIQKTPTVEEKLIKINMPRYYGYKVVHMNEERLPYNCLPAIQHYTRTHFEPMENEVKEDEKLSAFVTALKERIVDVVEFSHDFYRYKLDLNPEMDAVEREKTYTQIIVQQIHRELTNNLAADFPHLHELEVDYKPRHEAFWAVGGIEAPKNVIKSKEGREWQKDSAKDPVDRFMQYKSEPYLALRHQSQLQPWKNENEYTNLTLAKGLPRYEYDPRTLGYITGYQHGTNIPGYWPSNVNTFGFISYQTRAPFLRRPESYGEEDKLNALHAHAIQSSFAWLLAQANYYGFNTFSELTYPMNTQTILTNGKQWSFYEYQLNTLLMYGNQVDENPRVNNCRGTTELTLYQEIDSNGKVVGFNEEVLKHLIKCYSKTPDVRRSVDELTPFLDKQYKRIADYPDEEKRSFLDKVFKHMCSNRPRHLELPEIYMWEKIYKIDNKTRPMDAKRRFFELSINPWKRTLDQYDKVYIPKAERPEGPKSKNKFRKTYFP</sequence>
<evidence type="ECO:0008006" key="6">
    <source>
        <dbReference type="Google" id="ProtNLM"/>
    </source>
</evidence>